<dbReference type="Proteomes" id="UP000324222">
    <property type="component" value="Unassembled WGS sequence"/>
</dbReference>
<dbReference type="EMBL" id="VSRR010124244">
    <property type="protein sequence ID" value="MPD00753.1"/>
    <property type="molecule type" value="Genomic_DNA"/>
</dbReference>
<reference evidence="1 2" key="1">
    <citation type="submission" date="2019-05" db="EMBL/GenBank/DDBJ databases">
        <title>Another draft genome of Portunus trituberculatus and its Hox gene families provides insights of decapod evolution.</title>
        <authorList>
            <person name="Jeong J.-H."/>
            <person name="Song I."/>
            <person name="Kim S."/>
            <person name="Choi T."/>
            <person name="Kim D."/>
            <person name="Ryu S."/>
            <person name="Kim W."/>
        </authorList>
    </citation>
    <scope>NUCLEOTIDE SEQUENCE [LARGE SCALE GENOMIC DNA]</scope>
    <source>
        <tissue evidence="1">Muscle</tissue>
    </source>
</reference>
<sequence length="121" mass="13414">MQPKVRSITCTFHPFAIPQSLHTAGTYTATLPAFTYPPLVSPHTSTPQHHGDAAHSPAITFNQYWPQHHHSQHLIPSIPASQMDTPTKKMSLKISRFAGNPSCVDFIPWSVAALWLPPQAR</sequence>
<evidence type="ECO:0000313" key="1">
    <source>
        <dbReference type="EMBL" id="MPD00753.1"/>
    </source>
</evidence>
<keyword evidence="2" id="KW-1185">Reference proteome</keyword>
<evidence type="ECO:0000313" key="2">
    <source>
        <dbReference type="Proteomes" id="UP000324222"/>
    </source>
</evidence>
<comment type="caution">
    <text evidence="1">The sequence shown here is derived from an EMBL/GenBank/DDBJ whole genome shotgun (WGS) entry which is preliminary data.</text>
</comment>
<dbReference type="AlphaFoldDB" id="A0A5B7JXH0"/>
<name>A0A5B7JXH0_PORTR</name>
<proteinExistence type="predicted"/>
<gene>
    <name evidence="1" type="ORF">E2C01_096248</name>
</gene>
<organism evidence="1 2">
    <name type="scientific">Portunus trituberculatus</name>
    <name type="common">Swimming crab</name>
    <name type="synonym">Neptunus trituberculatus</name>
    <dbReference type="NCBI Taxonomy" id="210409"/>
    <lineage>
        <taxon>Eukaryota</taxon>
        <taxon>Metazoa</taxon>
        <taxon>Ecdysozoa</taxon>
        <taxon>Arthropoda</taxon>
        <taxon>Crustacea</taxon>
        <taxon>Multicrustacea</taxon>
        <taxon>Malacostraca</taxon>
        <taxon>Eumalacostraca</taxon>
        <taxon>Eucarida</taxon>
        <taxon>Decapoda</taxon>
        <taxon>Pleocyemata</taxon>
        <taxon>Brachyura</taxon>
        <taxon>Eubrachyura</taxon>
        <taxon>Portunoidea</taxon>
        <taxon>Portunidae</taxon>
        <taxon>Portuninae</taxon>
        <taxon>Portunus</taxon>
    </lineage>
</organism>
<protein>
    <submittedName>
        <fullName evidence="1">Uncharacterized protein</fullName>
    </submittedName>
</protein>
<accession>A0A5B7JXH0</accession>